<dbReference type="GO" id="GO:0005737">
    <property type="term" value="C:cytoplasm"/>
    <property type="evidence" value="ECO:0007669"/>
    <property type="project" value="UniProtKB-SubCell"/>
</dbReference>
<feature type="domain" description="PhoU" evidence="9">
    <location>
        <begin position="120"/>
        <end position="203"/>
    </location>
</feature>
<evidence type="ECO:0000256" key="7">
    <source>
        <dbReference type="ARBA" id="ARBA00056181"/>
    </source>
</evidence>
<evidence type="ECO:0000256" key="2">
    <source>
        <dbReference type="ARBA" id="ARBA00008107"/>
    </source>
</evidence>
<sequence>MSKHLQRELEGLREQLVDQCTVVEQMIQLAVRALVEGRMDFAQRVIQSDDGVDLNDVKIEEECLKLLALHQPVAADMRWLITVVKVNGELERMADTACNIAERAKAISEFSSFTVPEQMNEMVDVTIRMVRRALDAFVTHNAKMAVEVIKMDEAVDQQNREIIQHLQELMKADVSLLEPGLHCFSASRLLERIGDLAENLAEETIYLVEGEIVRHKHGVIGENAGDSNG</sequence>
<keyword evidence="5 8" id="KW-0963">Cytoplasm</keyword>
<dbReference type="GO" id="GO:0006817">
    <property type="term" value="P:phosphate ion transport"/>
    <property type="evidence" value="ECO:0007669"/>
    <property type="project" value="UniProtKB-KW"/>
</dbReference>
<dbReference type="InterPro" id="IPR028366">
    <property type="entry name" value="PhoU"/>
</dbReference>
<dbReference type="Gene3D" id="1.20.58.220">
    <property type="entry name" value="Phosphate transport system protein phou homolog 2, domain 2"/>
    <property type="match status" value="2"/>
</dbReference>
<evidence type="ECO:0000256" key="1">
    <source>
        <dbReference type="ARBA" id="ARBA00004496"/>
    </source>
</evidence>
<comment type="similarity">
    <text evidence="2 8">Belongs to the PhoU family.</text>
</comment>
<evidence type="ECO:0000256" key="5">
    <source>
        <dbReference type="ARBA" id="ARBA00022490"/>
    </source>
</evidence>
<keyword evidence="11" id="KW-1185">Reference proteome</keyword>
<organism evidence="10 11">
    <name type="scientific">Stieleria maiorica</name>
    <dbReference type="NCBI Taxonomy" id="2795974"/>
    <lineage>
        <taxon>Bacteria</taxon>
        <taxon>Pseudomonadati</taxon>
        <taxon>Planctomycetota</taxon>
        <taxon>Planctomycetia</taxon>
        <taxon>Pirellulales</taxon>
        <taxon>Pirellulaceae</taxon>
        <taxon>Stieleria</taxon>
    </lineage>
</organism>
<keyword evidence="4 8" id="KW-0813">Transport</keyword>
<evidence type="ECO:0000256" key="3">
    <source>
        <dbReference type="ARBA" id="ARBA00011738"/>
    </source>
</evidence>
<gene>
    <name evidence="10" type="ORF">Mal15_33670</name>
</gene>
<accession>A0A5B9MEQ7</accession>
<evidence type="ECO:0000256" key="4">
    <source>
        <dbReference type="ARBA" id="ARBA00022448"/>
    </source>
</evidence>
<protein>
    <recommendedName>
        <fullName evidence="8">Phosphate-specific transport system accessory protein PhoU</fullName>
    </recommendedName>
</protein>
<dbReference type="PANTHER" id="PTHR42930">
    <property type="entry name" value="PHOSPHATE-SPECIFIC TRANSPORT SYSTEM ACCESSORY PROTEIN PHOU"/>
    <property type="match status" value="1"/>
</dbReference>
<dbReference type="PIRSF" id="PIRSF003107">
    <property type="entry name" value="PhoU"/>
    <property type="match status" value="1"/>
</dbReference>
<evidence type="ECO:0000256" key="8">
    <source>
        <dbReference type="PIRNR" id="PIRNR003107"/>
    </source>
</evidence>
<dbReference type="PANTHER" id="PTHR42930:SF3">
    <property type="entry name" value="PHOSPHATE-SPECIFIC TRANSPORT SYSTEM ACCESSORY PROTEIN PHOU"/>
    <property type="match status" value="1"/>
</dbReference>
<dbReference type="KEGG" id="smam:Mal15_33670"/>
<name>A0A5B9MEQ7_9BACT</name>
<dbReference type="Proteomes" id="UP000321353">
    <property type="component" value="Chromosome"/>
</dbReference>
<evidence type="ECO:0000313" key="11">
    <source>
        <dbReference type="Proteomes" id="UP000321353"/>
    </source>
</evidence>
<dbReference type="AlphaFoldDB" id="A0A5B9MEQ7"/>
<feature type="domain" description="PhoU" evidence="9">
    <location>
        <begin position="21"/>
        <end position="103"/>
    </location>
</feature>
<comment type="function">
    <text evidence="7 8">Plays a role in the regulation of phosphate uptake.</text>
</comment>
<dbReference type="InterPro" id="IPR038078">
    <property type="entry name" value="PhoU-like_sf"/>
</dbReference>
<comment type="subunit">
    <text evidence="3 8">Homodimer.</text>
</comment>
<evidence type="ECO:0000256" key="6">
    <source>
        <dbReference type="ARBA" id="ARBA00022592"/>
    </source>
</evidence>
<dbReference type="GO" id="GO:0045936">
    <property type="term" value="P:negative regulation of phosphate metabolic process"/>
    <property type="evidence" value="ECO:0007669"/>
    <property type="project" value="InterPro"/>
</dbReference>
<dbReference type="RefSeq" id="WP_199773877.1">
    <property type="nucleotide sequence ID" value="NZ_CP036264.1"/>
</dbReference>
<evidence type="ECO:0000259" key="9">
    <source>
        <dbReference type="Pfam" id="PF01895"/>
    </source>
</evidence>
<dbReference type="EMBL" id="CP036264">
    <property type="protein sequence ID" value="QEF99303.1"/>
    <property type="molecule type" value="Genomic_DNA"/>
</dbReference>
<dbReference type="SUPFAM" id="SSF109755">
    <property type="entry name" value="PhoU-like"/>
    <property type="match status" value="1"/>
</dbReference>
<dbReference type="Pfam" id="PF01895">
    <property type="entry name" value="PhoU"/>
    <property type="match status" value="2"/>
</dbReference>
<dbReference type="FunFam" id="1.20.58.220:FF:000004">
    <property type="entry name" value="Phosphate-specific transport system accessory protein PhoU"/>
    <property type="match status" value="1"/>
</dbReference>
<dbReference type="GO" id="GO:0030643">
    <property type="term" value="P:intracellular phosphate ion homeostasis"/>
    <property type="evidence" value="ECO:0007669"/>
    <property type="project" value="InterPro"/>
</dbReference>
<dbReference type="InterPro" id="IPR026022">
    <property type="entry name" value="PhoU_dom"/>
</dbReference>
<keyword evidence="6 8" id="KW-0592">Phosphate transport</keyword>
<proteinExistence type="inferred from homology"/>
<evidence type="ECO:0000313" key="10">
    <source>
        <dbReference type="EMBL" id="QEF99303.1"/>
    </source>
</evidence>
<comment type="subcellular location">
    <subcellularLocation>
        <location evidence="1 8">Cytoplasm</location>
    </subcellularLocation>
</comment>
<dbReference type="NCBIfam" id="TIGR02135">
    <property type="entry name" value="phoU_full"/>
    <property type="match status" value="1"/>
</dbReference>
<reference evidence="10 11" key="1">
    <citation type="submission" date="2019-02" db="EMBL/GenBank/DDBJ databases">
        <title>Planctomycetal bacteria perform biofilm scaping via a novel small molecule.</title>
        <authorList>
            <person name="Jeske O."/>
            <person name="Boedeker C."/>
            <person name="Wiegand S."/>
            <person name="Breitling P."/>
            <person name="Kallscheuer N."/>
            <person name="Jogler M."/>
            <person name="Rohde M."/>
            <person name="Petersen J."/>
            <person name="Medema M.H."/>
            <person name="Surup F."/>
            <person name="Jogler C."/>
        </authorList>
    </citation>
    <scope>NUCLEOTIDE SEQUENCE [LARGE SCALE GENOMIC DNA]</scope>
    <source>
        <strain evidence="10 11">Mal15</strain>
    </source>
</reference>